<dbReference type="AlphaFoldDB" id="A0A5S5CBW0"/>
<dbReference type="Pfam" id="PF12741">
    <property type="entry name" value="SusD-like"/>
    <property type="match status" value="1"/>
</dbReference>
<dbReference type="InterPro" id="IPR024302">
    <property type="entry name" value="SusD-like"/>
</dbReference>
<keyword evidence="1" id="KW-0449">Lipoprotein</keyword>
<organism evidence="1 2">
    <name type="scientific">Aquimarina intermedia</name>
    <dbReference type="NCBI Taxonomy" id="350814"/>
    <lineage>
        <taxon>Bacteria</taxon>
        <taxon>Pseudomonadati</taxon>
        <taxon>Bacteroidota</taxon>
        <taxon>Flavobacteriia</taxon>
        <taxon>Flavobacteriales</taxon>
        <taxon>Flavobacteriaceae</taxon>
        <taxon>Aquimarina</taxon>
    </lineage>
</organism>
<dbReference type="SUPFAM" id="SSF48452">
    <property type="entry name" value="TPR-like"/>
    <property type="match status" value="1"/>
</dbReference>
<dbReference type="EMBL" id="VNHU01000002">
    <property type="protein sequence ID" value="TYP75836.1"/>
    <property type="molecule type" value="Genomic_DNA"/>
</dbReference>
<dbReference type="Gene3D" id="1.25.40.390">
    <property type="match status" value="1"/>
</dbReference>
<dbReference type="Proteomes" id="UP000324376">
    <property type="component" value="Unassembled WGS sequence"/>
</dbReference>
<accession>A0A5S5CBW0</accession>
<gene>
    <name evidence="1" type="ORF">BD809_10243</name>
</gene>
<protein>
    <submittedName>
        <fullName evidence="1">SusD/RagB-like outer membrane lipoprotein</fullName>
    </submittedName>
</protein>
<keyword evidence="2" id="KW-1185">Reference proteome</keyword>
<dbReference type="InterPro" id="IPR011990">
    <property type="entry name" value="TPR-like_helical_dom_sf"/>
</dbReference>
<comment type="caution">
    <text evidence="1">The sequence shown here is derived from an EMBL/GenBank/DDBJ whole genome shotgun (WGS) entry which is preliminary data.</text>
</comment>
<evidence type="ECO:0000313" key="1">
    <source>
        <dbReference type="EMBL" id="TYP75836.1"/>
    </source>
</evidence>
<name>A0A5S5CBW0_9FLAO</name>
<proteinExistence type="predicted"/>
<reference evidence="1 2" key="1">
    <citation type="submission" date="2019-07" db="EMBL/GenBank/DDBJ databases">
        <title>Genomic Encyclopedia of Archaeal and Bacterial Type Strains, Phase II (KMG-II): from individual species to whole genera.</title>
        <authorList>
            <person name="Goeker M."/>
        </authorList>
    </citation>
    <scope>NUCLEOTIDE SEQUENCE [LARGE SCALE GENOMIC DNA]</scope>
    <source>
        <strain evidence="1 2">DSM 17527</strain>
    </source>
</reference>
<evidence type="ECO:0000313" key="2">
    <source>
        <dbReference type="Proteomes" id="UP000324376"/>
    </source>
</evidence>
<sequence length="348" mass="38882">MGLGHSFSEKGVMQNFNDIKKLTEDRFPTTYSVAQILRVETMHRVTDVYGPTVYSRYGDLSVSNPVFDSQEQVYNLFFEELDAAIIQLVSDKNNDQLANFDFAYSGNVSNWIRFANTLRLRLAMRIANVNPQKAKLEGEKSINHPEGLLISNSQNFIVNGGATHPLTVFNSSWNDTRMNASMESFLVGYNDPRGDILFQNSEVTPGKLKGIRSGMPLLNQYSDEISQKEDYTPFSKLGKMFDADENPTTSITLMTAAEAYFLQAEAALRGWSGAGDAQSNYETGIQISFEQANAPNSNEYILNDTSTPSDYIDPVNPNHNITKQTSLTVAWDAGDDQETKLEKIITQK</sequence>